<dbReference type="RefSeq" id="XP_005707504.1">
    <property type="nucleotide sequence ID" value="XM_005707447.1"/>
</dbReference>
<evidence type="ECO:0000313" key="3">
    <source>
        <dbReference type="EMBL" id="EME30984.1"/>
    </source>
</evidence>
<reference evidence="4" key="1">
    <citation type="journal article" date="2013" name="Science">
        <title>Gene transfer from bacteria and archaea facilitated evolution of an extremophilic eukaryote.</title>
        <authorList>
            <person name="Schonknecht G."/>
            <person name="Chen W.H."/>
            <person name="Ternes C.M."/>
            <person name="Barbier G.G."/>
            <person name="Shrestha R.P."/>
            <person name="Stanke M."/>
            <person name="Brautigam A."/>
            <person name="Baker B.J."/>
            <person name="Banfield J.F."/>
            <person name="Garavito R.M."/>
            <person name="Carr K."/>
            <person name="Wilkerson C."/>
            <person name="Rensing S.A."/>
            <person name="Gagneul D."/>
            <person name="Dickenson N.E."/>
            <person name="Oesterhelt C."/>
            <person name="Lercher M.J."/>
            <person name="Weber A.P."/>
        </authorList>
    </citation>
    <scope>NUCLEOTIDE SEQUENCE [LARGE SCALE GENOMIC DNA]</scope>
    <source>
        <strain evidence="4">074W</strain>
    </source>
</reference>
<dbReference type="PANTHER" id="PTHR12661">
    <property type="entry name" value="PETER PAN-RELATED"/>
    <property type="match status" value="1"/>
</dbReference>
<evidence type="ECO:0000259" key="2">
    <source>
        <dbReference type="PROSITE" id="PS50833"/>
    </source>
</evidence>
<dbReference type="PANTHER" id="PTHR12661:SF5">
    <property type="entry name" value="SUPPRESSOR OF SWI4 1 HOMOLOG"/>
    <property type="match status" value="1"/>
</dbReference>
<dbReference type="SMART" id="SM00879">
    <property type="entry name" value="Brix"/>
    <property type="match status" value="1"/>
</dbReference>
<dbReference type="OrthoDB" id="10261452at2759"/>
<accession>M2Y552</accession>
<gene>
    <name evidence="3" type="ORF">Gasu_17460</name>
</gene>
<proteinExistence type="predicted"/>
<keyword evidence="4" id="KW-1185">Reference proteome</keyword>
<organism evidence="3 4">
    <name type="scientific">Galdieria sulphuraria</name>
    <name type="common">Red alga</name>
    <dbReference type="NCBI Taxonomy" id="130081"/>
    <lineage>
        <taxon>Eukaryota</taxon>
        <taxon>Rhodophyta</taxon>
        <taxon>Bangiophyceae</taxon>
        <taxon>Galdieriales</taxon>
        <taxon>Galdieriaceae</taxon>
        <taxon>Galdieria</taxon>
    </lineage>
</organism>
<dbReference type="Proteomes" id="UP000030680">
    <property type="component" value="Unassembled WGS sequence"/>
</dbReference>
<dbReference type="GO" id="GO:0019843">
    <property type="term" value="F:rRNA binding"/>
    <property type="evidence" value="ECO:0007669"/>
    <property type="project" value="InterPro"/>
</dbReference>
<protein>
    <recommendedName>
        <fullName evidence="2">Brix domain-containing protein</fullName>
    </recommendedName>
</protein>
<evidence type="ECO:0000313" key="4">
    <source>
        <dbReference type="Proteomes" id="UP000030680"/>
    </source>
</evidence>
<dbReference type="EMBL" id="KB454495">
    <property type="protein sequence ID" value="EME30984.1"/>
    <property type="molecule type" value="Genomic_DNA"/>
</dbReference>
<dbReference type="OMA" id="KRTHAQI"/>
<dbReference type="InterPro" id="IPR045112">
    <property type="entry name" value="PPAN-like"/>
</dbReference>
<dbReference type="Gramene" id="EME30984">
    <property type="protein sequence ID" value="EME30984"/>
    <property type="gene ID" value="Gasu_17460"/>
</dbReference>
<feature type="region of interest" description="Disordered" evidence="1">
    <location>
        <begin position="230"/>
        <end position="254"/>
    </location>
</feature>
<dbReference type="Pfam" id="PF04427">
    <property type="entry name" value="Brix"/>
    <property type="match status" value="1"/>
</dbReference>
<dbReference type="GO" id="GO:0000027">
    <property type="term" value="P:ribosomal large subunit assembly"/>
    <property type="evidence" value="ECO:0007669"/>
    <property type="project" value="TreeGrafter"/>
</dbReference>
<sequence>MPRHRKKRRTHVPVSEEENKVPITMVCKKGKITNSLADLVMDLRNMLRPHTTRKMQESASSSLNEFATLAKKLGVSHLWILSESVSSTTLRIGRLPKGPTFTFRVNWFSLAADVRKAQKRPHIVSDAELKDPPLLVLHGFEDSRVQERMMSSLFQFMFPAIDLDTLKPQAVKRVLLVNYDREKEVIEIRHYLIRTNPVGLSRPIRKLLYRKIPKQLNTLTDISELLDRGGDGAYSSESEGEGSEDNRCSLVTENNNNTSKRASVILYEVGPRMSLQLWQIQEELFSGSFVYESKSS</sequence>
<dbReference type="KEGG" id="gsl:Gasu_17460"/>
<dbReference type="GO" id="GO:0006364">
    <property type="term" value="P:rRNA processing"/>
    <property type="evidence" value="ECO:0007669"/>
    <property type="project" value="InterPro"/>
</dbReference>
<dbReference type="eggNOG" id="KOG2963">
    <property type="taxonomic scope" value="Eukaryota"/>
</dbReference>
<dbReference type="InterPro" id="IPR007109">
    <property type="entry name" value="Brix"/>
</dbReference>
<dbReference type="STRING" id="130081.M2Y552"/>
<dbReference type="GO" id="GO:0030687">
    <property type="term" value="C:preribosome, large subunit precursor"/>
    <property type="evidence" value="ECO:0007669"/>
    <property type="project" value="TreeGrafter"/>
</dbReference>
<dbReference type="PROSITE" id="PS50833">
    <property type="entry name" value="BRIX"/>
    <property type="match status" value="1"/>
</dbReference>
<dbReference type="AlphaFoldDB" id="M2Y552"/>
<dbReference type="GeneID" id="17089673"/>
<evidence type="ECO:0000256" key="1">
    <source>
        <dbReference type="SAM" id="MobiDB-lite"/>
    </source>
</evidence>
<feature type="domain" description="Brix" evidence="2">
    <location>
        <begin position="22"/>
        <end position="286"/>
    </location>
</feature>
<name>M2Y552_GALSU</name>